<dbReference type="PANTHER" id="PTHR47036">
    <property type="entry name" value="COBALT-FACTOR III C(17)-METHYLTRANSFERASE-RELATED"/>
    <property type="match status" value="1"/>
</dbReference>
<reference evidence="4" key="2">
    <citation type="submission" date="2022-09" db="EMBL/GenBank/DDBJ databases">
        <authorList>
            <person name="Sun Q."/>
            <person name="Ohkuma M."/>
        </authorList>
    </citation>
    <scope>NUCLEOTIDE SEQUENCE</scope>
    <source>
        <strain evidence="4">JCM 13583</strain>
    </source>
</reference>
<dbReference type="Pfam" id="PF11760">
    <property type="entry name" value="CbiG_N"/>
    <property type="match status" value="1"/>
</dbReference>
<evidence type="ECO:0000259" key="1">
    <source>
        <dbReference type="Pfam" id="PF00590"/>
    </source>
</evidence>
<organism evidence="4 5">
    <name type="scientific">Thermogymnomonas acidicola</name>
    <dbReference type="NCBI Taxonomy" id="399579"/>
    <lineage>
        <taxon>Archaea</taxon>
        <taxon>Methanobacteriati</taxon>
        <taxon>Thermoplasmatota</taxon>
        <taxon>Thermoplasmata</taxon>
        <taxon>Thermoplasmatales</taxon>
        <taxon>Thermogymnomonas</taxon>
    </lineage>
</organism>
<dbReference type="InterPro" id="IPR035996">
    <property type="entry name" value="4pyrrol_Methylase_sf"/>
</dbReference>
<dbReference type="Gene3D" id="3.40.50.11220">
    <property type="match status" value="1"/>
</dbReference>
<dbReference type="Gene3D" id="3.40.1010.10">
    <property type="entry name" value="Cobalt-precorrin-4 Transmethylase, Domain 1"/>
    <property type="match status" value="1"/>
</dbReference>
<name>A0AA37BRI1_9ARCH</name>
<accession>A0AA37BRI1</accession>
<dbReference type="SUPFAM" id="SSF159664">
    <property type="entry name" value="CobE/GbiG C-terminal domain-like"/>
    <property type="match status" value="1"/>
</dbReference>
<comment type="caution">
    <text evidence="4">The sequence shown here is derived from an EMBL/GenBank/DDBJ whole genome shotgun (WGS) entry which is preliminary data.</text>
</comment>
<feature type="domain" description="Cobalamin synthesis G N-terminal" evidence="3">
    <location>
        <begin position="42"/>
        <end position="122"/>
    </location>
</feature>
<dbReference type="Pfam" id="PF00590">
    <property type="entry name" value="TP_methylase"/>
    <property type="match status" value="1"/>
</dbReference>
<dbReference type="Pfam" id="PF01890">
    <property type="entry name" value="CbiG_C"/>
    <property type="match status" value="1"/>
</dbReference>
<dbReference type="Proteomes" id="UP000632195">
    <property type="component" value="Unassembled WGS sequence"/>
</dbReference>
<reference evidence="4" key="1">
    <citation type="journal article" date="2014" name="Int. J. Syst. Evol. Microbiol.">
        <title>Complete genome sequence of Corynebacterium casei LMG S-19264T (=DSM 44701T), isolated from a smear-ripened cheese.</title>
        <authorList>
            <consortium name="US DOE Joint Genome Institute (JGI-PGF)"/>
            <person name="Walter F."/>
            <person name="Albersmeier A."/>
            <person name="Kalinowski J."/>
            <person name="Ruckert C."/>
        </authorList>
    </citation>
    <scope>NUCLEOTIDE SEQUENCE</scope>
    <source>
        <strain evidence="4">JCM 13583</strain>
    </source>
</reference>
<dbReference type="InterPro" id="IPR012818">
    <property type="entry name" value="CbiE"/>
</dbReference>
<dbReference type="SUPFAM" id="SSF53790">
    <property type="entry name" value="Tetrapyrrole methylase"/>
    <property type="match status" value="1"/>
</dbReference>
<dbReference type="InterPro" id="IPR036518">
    <property type="entry name" value="CobE/GbiG_C_sf"/>
</dbReference>
<dbReference type="SUPFAM" id="SSF159672">
    <property type="entry name" value="CbiG N-terminal domain-like"/>
    <property type="match status" value="1"/>
</dbReference>
<dbReference type="InterPro" id="IPR021744">
    <property type="entry name" value="CbiG_N"/>
</dbReference>
<evidence type="ECO:0000313" key="4">
    <source>
        <dbReference type="EMBL" id="GGM74739.1"/>
    </source>
</evidence>
<gene>
    <name evidence="4" type="ORF">GCM10007108_10890</name>
</gene>
<evidence type="ECO:0000259" key="2">
    <source>
        <dbReference type="Pfam" id="PF01890"/>
    </source>
</evidence>
<dbReference type="InterPro" id="IPR051810">
    <property type="entry name" value="Precorrin_MeTrfase"/>
</dbReference>
<dbReference type="AlphaFoldDB" id="A0AA37BRI1"/>
<keyword evidence="5" id="KW-1185">Reference proteome</keyword>
<proteinExistence type="predicted"/>
<dbReference type="EMBL" id="BMNY01000001">
    <property type="protein sequence ID" value="GGM74739.1"/>
    <property type="molecule type" value="Genomic_DNA"/>
</dbReference>
<dbReference type="InterPro" id="IPR002750">
    <property type="entry name" value="CobE/GbiG_C"/>
</dbReference>
<dbReference type="GO" id="GO:0009236">
    <property type="term" value="P:cobalamin biosynthetic process"/>
    <property type="evidence" value="ECO:0007669"/>
    <property type="project" value="InterPro"/>
</dbReference>
<dbReference type="InterPro" id="IPR000878">
    <property type="entry name" value="4pyrrol_Mease"/>
</dbReference>
<dbReference type="InterPro" id="IPR014777">
    <property type="entry name" value="4pyrrole_Mease_sub1"/>
</dbReference>
<dbReference type="GO" id="GO:0008276">
    <property type="term" value="F:protein methyltransferase activity"/>
    <property type="evidence" value="ECO:0007669"/>
    <property type="project" value="InterPro"/>
</dbReference>
<dbReference type="InterPro" id="IPR038029">
    <property type="entry name" value="GbiG_N_sf"/>
</dbReference>
<evidence type="ECO:0000259" key="3">
    <source>
        <dbReference type="Pfam" id="PF11760"/>
    </source>
</evidence>
<dbReference type="CDD" id="cd11644">
    <property type="entry name" value="Precorrin-6Y-MT"/>
    <property type="match status" value="1"/>
</dbReference>
<feature type="domain" description="Tetrapyrrole methylase" evidence="1">
    <location>
        <begin position="333"/>
        <end position="532"/>
    </location>
</feature>
<dbReference type="Gene3D" id="3.30.420.180">
    <property type="entry name" value="CobE/GbiG C-terminal domain"/>
    <property type="match status" value="1"/>
</dbReference>
<protein>
    <submittedName>
        <fullName evidence="4">Precorrin-3B C(17)-methyltransferase</fullName>
    </submittedName>
</protein>
<feature type="domain" description="CobE/GbiG C-terminal" evidence="2">
    <location>
        <begin position="204"/>
        <end position="323"/>
    </location>
</feature>
<dbReference type="PANTHER" id="PTHR47036:SF1">
    <property type="entry name" value="COBALT-FACTOR III C(17)-METHYLTRANSFERASE-RELATED"/>
    <property type="match status" value="1"/>
</dbReference>
<dbReference type="NCBIfam" id="TIGR02467">
    <property type="entry name" value="CbiE"/>
    <property type="match status" value="1"/>
</dbReference>
<sequence>MFLLSVTPNGDRMAGILENSLPPLGYSVQARHSGSGSSVRDAIEEAFVSYDAIVLFMAIGGAVRYISRYTVDKLSDPAVVCVDDSGRFAVPVLSGHSASANELAEDIAGILNATPVITTATDSLGRESIEGIAERLLCSIPDRESIIRANAEIVRGRRVAVRNPSGLRRKRVAAYSGKVAGDSIELVISKERPETGHWLLPYRISIGLGYTRGATVADVEDAIRAFLEEHDLGVEDIDVVTSAKEDSVAEEASKSLGIRFERIGMERVKEFDASRLSSTSHMAQEALGIPGMSEPCALLALGPTSRILFPKESFHSKVTVAAAFAHRPSGHGKVYFIGVGPSGPEYLTEAARVAIARSDVVAGYSTPLSVVKPLLRNKYVITVRWKEQATSISEVKRLFREGHKISFLFTGDSCFSEGELISRFLDEVDRYEVIPGISSVQVASAKSMFPLEVCSVISFHVTGPLNQRKESLRSVLEKGGCALVLPRPYDFMPREVSRYLVESGIPPDLPVRIMENLTRGDERITDCTIGSVPDRQYSDLCIMALGRSPLPLDYILSGSGQEQPADVKNK</sequence>
<evidence type="ECO:0000313" key="5">
    <source>
        <dbReference type="Proteomes" id="UP000632195"/>
    </source>
</evidence>